<evidence type="ECO:0000256" key="4">
    <source>
        <dbReference type="ARBA" id="ARBA00022679"/>
    </source>
</evidence>
<organism evidence="8 9">
    <name type="scientific">Staphylococcus lugdunensis</name>
    <dbReference type="NCBI Taxonomy" id="28035"/>
    <lineage>
        <taxon>Bacteria</taxon>
        <taxon>Bacillati</taxon>
        <taxon>Bacillota</taxon>
        <taxon>Bacilli</taxon>
        <taxon>Bacillales</taxon>
        <taxon>Staphylococcaceae</taxon>
        <taxon>Staphylococcus</taxon>
    </lineage>
</organism>
<feature type="domain" description="TarS C-terminal" evidence="7">
    <location>
        <begin position="134"/>
        <end position="278"/>
    </location>
</feature>
<dbReference type="Pfam" id="PF04464">
    <property type="entry name" value="Glyphos_transf"/>
    <property type="match status" value="2"/>
</dbReference>
<evidence type="ECO:0000313" key="9">
    <source>
        <dbReference type="Proteomes" id="UP000070063"/>
    </source>
</evidence>
<dbReference type="Gene3D" id="3.40.50.12580">
    <property type="match status" value="2"/>
</dbReference>
<sequence>MEGNELHKITQEGTVLHILFDRPDKVIHRIFVKNEFDSIEYDNASGSNHFKINLLEVAEHFKSQDDPKIYIIVEESTDILTTQRTLKVFNEDFEVENLSAVVENNCIIYPYITKNGFLHLSMSDYVPSKIYFSRRHIDSLKMNNRQAQIDGQFAIINSHLTTTHLLIKTRFTDREKRIAIVPQLNGNNKNAATYDFSVDIYDELIEFMQYPYDSGDIIDIFLEIQVQEVLEPIKYKLGNPRILAERFLKGEIITEYSNEIISITPYFTMKGRNLSFRINRYSIESYLQYINNIKKTNIHHILKKEQEKIWVIGEKSYKAQDNGYHFFKYMRTHYPERPVYYVIEESSKEAEHVLPLGNVIFYKTPEHFDIMLQADYICSTHHPELLYPTNSQIYTRKIKAIKVFLQHGVLGTKNLSQINGNQLKDFNVDLFVTSSEREKEIVVRDLKFDNNQVVVTGLARFDELFNPDNQVKNQLLIIPTWRDWLINSEQLIESDYLSRINALLYSSKIKEVVDQGIEVIFCLHPNMQPFIDLFDVPPYVTCIRQGDVDVQQLIKESKLMITDYSSVAFDFSFLYKPVIYYQFDKERFLGKDGSHIDIEQELPGVIVNSLASLEQKLSHYVNHNFEVEDEIKARANQFIKYRDQHNSCRIYKAISHFKAQYTLKNKVKYDIVSQHLFKRFRKNKYYFKTMDKYNSVVSKVLPTKKDLIVFESNVGKTVGDSPKVIYDTLKQYHHHYDIVWVTNQDYPFNDPHVTTVERLSPEYFHYLSRAKYWINNQNFPYYLAKPKDTIYIQTWHGTPLKKMLNDVDTFEGRDEGYKDRVNQAIKNWDYLISPSPYASKCFKSAFNFKKEILEIGYPRNDIFYSNNEAQLEVKKKMIKQKLGIKDQRKVILYAPTFRDDDINKAKKHIIKLHMDLQKMKENFEEEYILILRPHIIISNALHLDASLDEFVINASAYDDISDLYLITDICITDYSSVMFDFANTKKPMLFFTYDLDYYKNQLRGFYFDFEQTAPGPLVRTNDELIDAIKRIETVREHYGEKYDAFYERFCRFETGHAAEAIVKRFFLN</sequence>
<evidence type="ECO:0000313" key="8">
    <source>
        <dbReference type="EMBL" id="KXA36509.1"/>
    </source>
</evidence>
<proteinExistence type="inferred from homology"/>
<keyword evidence="5" id="KW-0777">Teichoic acid biosynthesis</keyword>
<dbReference type="InterPro" id="IPR041038">
    <property type="entry name" value="TarS_C1"/>
</dbReference>
<comment type="similarity">
    <text evidence="2">Belongs to the CDP-glycerol glycerophosphotransferase family.</text>
</comment>
<keyword evidence="3" id="KW-1003">Cell membrane</keyword>
<dbReference type="SUPFAM" id="SSF53756">
    <property type="entry name" value="UDP-Glycosyltransferase/glycogen phosphorylase"/>
    <property type="match status" value="2"/>
</dbReference>
<keyword evidence="6" id="KW-0472">Membrane</keyword>
<dbReference type="InterPro" id="IPR051612">
    <property type="entry name" value="Teichoic_Acid_Biosynth"/>
</dbReference>
<evidence type="ECO:0000256" key="6">
    <source>
        <dbReference type="ARBA" id="ARBA00023136"/>
    </source>
</evidence>
<dbReference type="GO" id="GO:0019350">
    <property type="term" value="P:teichoic acid biosynthetic process"/>
    <property type="evidence" value="ECO:0007669"/>
    <property type="project" value="UniProtKB-KW"/>
</dbReference>
<dbReference type="GO" id="GO:0016740">
    <property type="term" value="F:transferase activity"/>
    <property type="evidence" value="ECO:0007669"/>
    <property type="project" value="UniProtKB-KW"/>
</dbReference>
<dbReference type="Pfam" id="PF18674">
    <property type="entry name" value="TarS_C1"/>
    <property type="match status" value="1"/>
</dbReference>
<reference evidence="8 9" key="1">
    <citation type="submission" date="2016-01" db="EMBL/GenBank/DDBJ databases">
        <authorList>
            <person name="Mitreva M."/>
            <person name="Pepin K.H."/>
            <person name="Mihindukulasuriya K.A."/>
            <person name="Fulton R."/>
            <person name="Fronick C."/>
            <person name="O'Laughlin M."/>
            <person name="Miner T."/>
            <person name="Herter B."/>
            <person name="Rosa B.A."/>
            <person name="Cordes M."/>
            <person name="Tomlinson C."/>
            <person name="Wollam A."/>
            <person name="Palsikar V.B."/>
            <person name="Mardis E.R."/>
            <person name="Wilson R.K."/>
        </authorList>
    </citation>
    <scope>NUCLEOTIDE SEQUENCE [LARGE SCALE GENOMIC DNA]</scope>
    <source>
        <strain evidence="8 9">MJR7738</strain>
    </source>
</reference>
<protein>
    <submittedName>
        <fullName evidence="8">CDP-glycerol:poly(Glycerophosphate) glycerophosphotransferase</fullName>
    </submittedName>
</protein>
<dbReference type="Gene3D" id="3.40.50.11820">
    <property type="match status" value="1"/>
</dbReference>
<gene>
    <name evidence="8" type="ORF">HMPREF3225_02270</name>
</gene>
<evidence type="ECO:0000256" key="5">
    <source>
        <dbReference type="ARBA" id="ARBA00022944"/>
    </source>
</evidence>
<name>A0ABD4ED10_STALU</name>
<dbReference type="EMBL" id="LRQI01000091">
    <property type="protein sequence ID" value="KXA36509.1"/>
    <property type="molecule type" value="Genomic_DNA"/>
</dbReference>
<evidence type="ECO:0000256" key="3">
    <source>
        <dbReference type="ARBA" id="ARBA00022475"/>
    </source>
</evidence>
<dbReference type="InterPro" id="IPR043148">
    <property type="entry name" value="TagF_C"/>
</dbReference>
<dbReference type="AlphaFoldDB" id="A0ABD4ED10"/>
<comment type="subcellular location">
    <subcellularLocation>
        <location evidence="1">Cell membrane</location>
        <topology evidence="1">Peripheral membrane protein</topology>
    </subcellularLocation>
</comment>
<dbReference type="InterPro" id="IPR043149">
    <property type="entry name" value="TagF_N"/>
</dbReference>
<dbReference type="Proteomes" id="UP000070063">
    <property type="component" value="Unassembled WGS sequence"/>
</dbReference>
<evidence type="ECO:0000256" key="2">
    <source>
        <dbReference type="ARBA" id="ARBA00010488"/>
    </source>
</evidence>
<comment type="caution">
    <text evidence="8">The sequence shown here is derived from an EMBL/GenBank/DDBJ whole genome shotgun (WGS) entry which is preliminary data.</text>
</comment>
<dbReference type="PANTHER" id="PTHR37316">
    <property type="entry name" value="TEICHOIC ACID GLYCEROL-PHOSPHATE PRIMASE"/>
    <property type="match status" value="1"/>
</dbReference>
<dbReference type="InterPro" id="IPR007554">
    <property type="entry name" value="Glycerophosphate_synth"/>
</dbReference>
<keyword evidence="4" id="KW-0808">Transferase</keyword>
<dbReference type="GO" id="GO:0005886">
    <property type="term" value="C:plasma membrane"/>
    <property type="evidence" value="ECO:0007669"/>
    <property type="project" value="UniProtKB-SubCell"/>
</dbReference>
<evidence type="ECO:0000259" key="7">
    <source>
        <dbReference type="Pfam" id="PF18674"/>
    </source>
</evidence>
<dbReference type="PANTHER" id="PTHR37316:SF3">
    <property type="entry name" value="TEICHOIC ACID GLYCEROL-PHOSPHATE TRANSFERASE"/>
    <property type="match status" value="1"/>
</dbReference>
<evidence type="ECO:0000256" key="1">
    <source>
        <dbReference type="ARBA" id="ARBA00004202"/>
    </source>
</evidence>
<accession>A0ABD4ED10</accession>